<dbReference type="AlphaFoldDB" id="A0A9X1IIB9"/>
<sequence length="170" mass="17283">MTGAAPSPVPAGAPTPEDVRGWCERAGMRADSPLRAALLATFEAATAAREAAGGVRGLTLEGERDLVRRAAEAAAAGAEREVASLARRVDLRTSALLAAAGLLLLGGGYALGRWDGGARAAAPGGASFFAAVAELNDAAALRRHCERTAYDHGGRRACTLPPVWVGPGSR</sequence>
<proteinExistence type="predicted"/>
<keyword evidence="2" id="KW-1185">Reference proteome</keyword>
<dbReference type="RefSeq" id="WP_128080127.1">
    <property type="nucleotide sequence ID" value="NZ_JAJAQI010000038.1"/>
</dbReference>
<evidence type="ECO:0000313" key="2">
    <source>
        <dbReference type="Proteomes" id="UP001139311"/>
    </source>
</evidence>
<comment type="caution">
    <text evidence="1">The sequence shown here is derived from an EMBL/GenBank/DDBJ whole genome shotgun (WGS) entry which is preliminary data.</text>
</comment>
<evidence type="ECO:0000313" key="1">
    <source>
        <dbReference type="EMBL" id="MCB4824178.1"/>
    </source>
</evidence>
<name>A0A9X1IIB9_9PROT</name>
<dbReference type="EMBL" id="JAJAQI010000038">
    <property type="protein sequence ID" value="MCB4824178.1"/>
    <property type="molecule type" value="Genomic_DNA"/>
</dbReference>
<accession>A0A9X1IIB9</accession>
<organism evidence="1 2">
    <name type="scientific">Roseicella aerolata</name>
    <dbReference type="NCBI Taxonomy" id="2883479"/>
    <lineage>
        <taxon>Bacteria</taxon>
        <taxon>Pseudomonadati</taxon>
        <taxon>Pseudomonadota</taxon>
        <taxon>Alphaproteobacteria</taxon>
        <taxon>Acetobacterales</taxon>
        <taxon>Roseomonadaceae</taxon>
        <taxon>Roseicella</taxon>
    </lineage>
</organism>
<gene>
    <name evidence="1" type="ORF">LHA35_20825</name>
</gene>
<protein>
    <submittedName>
        <fullName evidence="1">Uncharacterized protein</fullName>
    </submittedName>
</protein>
<reference evidence="1" key="1">
    <citation type="submission" date="2021-10" db="EMBL/GenBank/DDBJ databases">
        <title>Roseicella aerolatum sp. nov., isolated from aerosols of e-waste dismantling site.</title>
        <authorList>
            <person name="Qin T."/>
        </authorList>
    </citation>
    <scope>NUCLEOTIDE SEQUENCE</scope>
    <source>
        <strain evidence="1">GB24</strain>
    </source>
</reference>
<dbReference type="Proteomes" id="UP001139311">
    <property type="component" value="Unassembled WGS sequence"/>
</dbReference>